<dbReference type="SUPFAM" id="SSF53098">
    <property type="entry name" value="Ribonuclease H-like"/>
    <property type="match status" value="1"/>
</dbReference>
<evidence type="ECO:0000313" key="2">
    <source>
        <dbReference type="WBParaSite" id="MCU_011167-RA"/>
    </source>
</evidence>
<evidence type="ECO:0000259" key="1">
    <source>
        <dbReference type="PROSITE" id="PS50822"/>
    </source>
</evidence>
<name>A0A5K3FSX6_MESCO</name>
<dbReference type="PANTHER" id="PTHR22891">
    <property type="entry name" value="EUKARYOTIC TRANSLATION INITIATION FACTOR 2C"/>
    <property type="match status" value="1"/>
</dbReference>
<dbReference type="Gene3D" id="3.30.420.10">
    <property type="entry name" value="Ribonuclease H-like superfamily/Ribonuclease H"/>
    <property type="match status" value="1"/>
</dbReference>
<dbReference type="SMART" id="SM00950">
    <property type="entry name" value="Piwi"/>
    <property type="match status" value="1"/>
</dbReference>
<reference evidence="2" key="1">
    <citation type="submission" date="2019-11" db="UniProtKB">
        <authorList>
            <consortium name="WormBaseParasite"/>
        </authorList>
    </citation>
    <scope>IDENTIFICATION</scope>
</reference>
<protein>
    <submittedName>
        <fullName evidence="2">Piwi domain-containing protein</fullName>
    </submittedName>
</protein>
<dbReference type="WBParaSite" id="MCU_011167-RA">
    <property type="protein sequence ID" value="MCU_011167-RA"/>
    <property type="gene ID" value="MCU_011167"/>
</dbReference>
<dbReference type="GO" id="GO:0003676">
    <property type="term" value="F:nucleic acid binding"/>
    <property type="evidence" value="ECO:0007669"/>
    <property type="project" value="InterPro"/>
</dbReference>
<organism evidence="2">
    <name type="scientific">Mesocestoides corti</name>
    <name type="common">Flatworm</name>
    <dbReference type="NCBI Taxonomy" id="53468"/>
    <lineage>
        <taxon>Eukaryota</taxon>
        <taxon>Metazoa</taxon>
        <taxon>Spiralia</taxon>
        <taxon>Lophotrochozoa</taxon>
        <taxon>Platyhelminthes</taxon>
        <taxon>Cestoda</taxon>
        <taxon>Eucestoda</taxon>
        <taxon>Cyclophyllidea</taxon>
        <taxon>Mesocestoididae</taxon>
        <taxon>Mesocestoides</taxon>
    </lineage>
</organism>
<sequence>MPKVATNDDELMMVMGADVTHPAPTGDNREVNKSVASVIASITPDLMRYVAIVRQQNTTLHKDKATREVIDAMDVITRDLLTVFSEKNRRLPTKLIFYRDGVSEGQFQTVLMEELLAIQKACYAVQQGYEPGITFIVVQKRHHIRFKPTDLKARNVNAGTVVDTQITHKREHDFYLCSHEGIQGTSKPVHYHMLYDDNDWAADDLQLFTYYLCHAYMRCCRSVSYPAPTFYAHLAAFRARDWLKDSGPNDQLLDELNRFRLNTDQRNRMFFL</sequence>
<proteinExistence type="predicted"/>
<dbReference type="PROSITE" id="PS50822">
    <property type="entry name" value="PIWI"/>
    <property type="match status" value="1"/>
</dbReference>
<dbReference type="InterPro" id="IPR012337">
    <property type="entry name" value="RNaseH-like_sf"/>
</dbReference>
<dbReference type="InterPro" id="IPR003165">
    <property type="entry name" value="Piwi"/>
</dbReference>
<accession>A0A5K3FSX6</accession>
<dbReference type="InterPro" id="IPR036397">
    <property type="entry name" value="RNaseH_sf"/>
</dbReference>
<dbReference type="Pfam" id="PF02171">
    <property type="entry name" value="Piwi"/>
    <property type="match status" value="1"/>
</dbReference>
<dbReference type="AlphaFoldDB" id="A0A5K3FSX6"/>
<feature type="domain" description="Piwi" evidence="1">
    <location>
        <begin position="1"/>
        <end position="244"/>
    </location>
</feature>